<organism evidence="3 4">
    <name type="scientific">Flavobacterium aurantiibacter</name>
    <dbReference type="NCBI Taxonomy" id="2023067"/>
    <lineage>
        <taxon>Bacteria</taxon>
        <taxon>Pseudomonadati</taxon>
        <taxon>Bacteroidota</taxon>
        <taxon>Flavobacteriia</taxon>
        <taxon>Flavobacteriales</taxon>
        <taxon>Flavobacteriaceae</taxon>
        <taxon>Flavobacterium</taxon>
    </lineage>
</organism>
<dbReference type="InterPro" id="IPR000639">
    <property type="entry name" value="Epox_hydrolase-like"/>
</dbReference>
<accession>A0A255ZIY6</accession>
<dbReference type="InterPro" id="IPR029058">
    <property type="entry name" value="AB_hydrolase_fold"/>
</dbReference>
<keyword evidence="1 3" id="KW-0378">Hydrolase</keyword>
<dbReference type="InterPro" id="IPR000073">
    <property type="entry name" value="AB_hydrolase_1"/>
</dbReference>
<dbReference type="Pfam" id="PF00561">
    <property type="entry name" value="Abhydrolase_1"/>
    <property type="match status" value="1"/>
</dbReference>
<gene>
    <name evidence="3" type="ORF">CHX27_13045</name>
</gene>
<reference evidence="3 4" key="1">
    <citation type="submission" date="2017-07" db="EMBL/GenBank/DDBJ databases">
        <title>Flavobacterium cyanobacteriorum sp. nov., isolated from cyanobacterial aggregates in a eutrophic lake.</title>
        <authorList>
            <person name="Cai H."/>
        </authorList>
    </citation>
    <scope>NUCLEOTIDE SEQUENCE [LARGE SCALE GENOMIC DNA]</scope>
    <source>
        <strain evidence="3 4">TH167</strain>
    </source>
</reference>
<evidence type="ECO:0000259" key="2">
    <source>
        <dbReference type="Pfam" id="PF00561"/>
    </source>
</evidence>
<evidence type="ECO:0000256" key="1">
    <source>
        <dbReference type="ARBA" id="ARBA00022801"/>
    </source>
</evidence>
<comment type="caution">
    <text evidence="3">The sequence shown here is derived from an EMBL/GenBank/DDBJ whole genome shotgun (WGS) entry which is preliminary data.</text>
</comment>
<evidence type="ECO:0000313" key="3">
    <source>
        <dbReference type="EMBL" id="OYQ41503.1"/>
    </source>
</evidence>
<dbReference type="EMBL" id="NOXX01000219">
    <property type="protein sequence ID" value="OYQ41503.1"/>
    <property type="molecule type" value="Genomic_DNA"/>
</dbReference>
<dbReference type="SUPFAM" id="SSF53474">
    <property type="entry name" value="alpha/beta-Hydrolases"/>
    <property type="match status" value="1"/>
</dbReference>
<keyword evidence="4" id="KW-1185">Reference proteome</keyword>
<dbReference type="Proteomes" id="UP000216035">
    <property type="component" value="Unassembled WGS sequence"/>
</dbReference>
<sequence length="257" mass="29298">MNPILNSIITGNGTPLVIIHGFLGMSDNWKTFANQMAERQFQVHAVDLRNHGKSFHSADWNYDFMVNDLYQYMQAHNIEKAHILGHSMGGKLAMIFAAAYPELVNRLVVADIAPRYYKPHHDDILNGLAAVDFSKKPSRQEVDELLQSYIPDFGTRQFLLKSLYWIEPGQLAFRFNLPVFLANKEAVGTQVNPEARFQMPTLFVRGGESKYIQERDEADIQRQFSDVRIETIAGAGHWLHAEKPAEFFQIVSSFLPS</sequence>
<proteinExistence type="predicted"/>
<feature type="domain" description="AB hydrolase-1" evidence="2">
    <location>
        <begin position="15"/>
        <end position="244"/>
    </location>
</feature>
<evidence type="ECO:0000313" key="4">
    <source>
        <dbReference type="Proteomes" id="UP000216035"/>
    </source>
</evidence>
<dbReference type="PANTHER" id="PTHR46118:SF4">
    <property type="entry name" value="PROTEIN ABHD11"/>
    <property type="match status" value="1"/>
</dbReference>
<dbReference type="RefSeq" id="WP_094487201.1">
    <property type="nucleotide sequence ID" value="NZ_NOXX01000219.1"/>
</dbReference>
<protein>
    <submittedName>
        <fullName evidence="3">Alpha/beta hydrolase</fullName>
    </submittedName>
</protein>
<dbReference type="PANTHER" id="PTHR46118">
    <property type="entry name" value="PROTEIN ABHD11"/>
    <property type="match status" value="1"/>
</dbReference>
<dbReference type="PRINTS" id="PR00111">
    <property type="entry name" value="ABHYDROLASE"/>
</dbReference>
<dbReference type="Gene3D" id="3.40.50.1820">
    <property type="entry name" value="alpha/beta hydrolase"/>
    <property type="match status" value="1"/>
</dbReference>
<dbReference type="PRINTS" id="PR00412">
    <property type="entry name" value="EPOXHYDRLASE"/>
</dbReference>
<name>A0A255ZIY6_9FLAO</name>
<dbReference type="OrthoDB" id="9808398at2"/>
<dbReference type="AlphaFoldDB" id="A0A255ZIY6"/>
<dbReference type="GO" id="GO:0016787">
    <property type="term" value="F:hydrolase activity"/>
    <property type="evidence" value="ECO:0007669"/>
    <property type="project" value="UniProtKB-KW"/>
</dbReference>